<dbReference type="AlphaFoldDB" id="A0A449BDT2"/>
<name>A0A449BDT2_HAPAX</name>
<dbReference type="InterPro" id="IPR046240">
    <property type="entry name" value="DUF6273"/>
</dbReference>
<gene>
    <name evidence="2" type="ORF">NCTC10138_00965</name>
</gene>
<dbReference type="STRING" id="1278311.GCA_000428705_01224"/>
<sequence length="202" mass="24156">MEYKVNEIVSFDKYMWRVLEVQDDKVLLLTEEIITKMPYHYTYTETTWENSDIRKYLNTDFYNSFDQKSKELILLNKIINIPNQWYKTDAGADTFDYVFLLDVYDVVAKYFGDSSDRLIRKSEKQRYWFNFRDSNNIKRLAKYKGQNFWWWLRSPGRNNKTAVYIHGNPIGCVGINGNSVFFSSYPPERNGGVRPAIWIKIK</sequence>
<reference evidence="2 3" key="1">
    <citation type="submission" date="2019-01" db="EMBL/GenBank/DDBJ databases">
        <authorList>
            <consortium name="Pathogen Informatics"/>
        </authorList>
    </citation>
    <scope>NUCLEOTIDE SEQUENCE [LARGE SCALE GENOMIC DNA]</scope>
    <source>
        <strain evidence="2 3">NCTC10138</strain>
    </source>
</reference>
<protein>
    <recommendedName>
        <fullName evidence="1">DUF6273 domain-containing protein</fullName>
    </recommendedName>
</protein>
<dbReference type="EMBL" id="LR215048">
    <property type="protein sequence ID" value="VEU80588.1"/>
    <property type="molecule type" value="Genomic_DNA"/>
</dbReference>
<evidence type="ECO:0000313" key="3">
    <source>
        <dbReference type="Proteomes" id="UP000289841"/>
    </source>
</evidence>
<proteinExistence type="predicted"/>
<feature type="domain" description="DUF6273" evidence="1">
    <location>
        <begin position="24"/>
        <end position="200"/>
    </location>
</feature>
<dbReference type="KEGG" id="aaxa:NCTC10138_00965"/>
<evidence type="ECO:0000259" key="1">
    <source>
        <dbReference type="Pfam" id="PF19789"/>
    </source>
</evidence>
<keyword evidence="3" id="KW-1185">Reference proteome</keyword>
<dbReference type="RefSeq" id="WP_052589942.1">
    <property type="nucleotide sequence ID" value="NZ_LR215048.1"/>
</dbReference>
<evidence type="ECO:0000313" key="2">
    <source>
        <dbReference type="EMBL" id="VEU80588.1"/>
    </source>
</evidence>
<organism evidence="2 3">
    <name type="scientific">Haploplasma axanthum</name>
    <name type="common">Acholeplasma axanthum</name>
    <dbReference type="NCBI Taxonomy" id="29552"/>
    <lineage>
        <taxon>Bacteria</taxon>
        <taxon>Bacillati</taxon>
        <taxon>Mycoplasmatota</taxon>
        <taxon>Mollicutes</taxon>
        <taxon>Acholeplasmatales</taxon>
        <taxon>Acholeplasmataceae</taxon>
        <taxon>Haploplasma</taxon>
    </lineage>
</organism>
<accession>A0A449BDT2</accession>
<dbReference type="Pfam" id="PF19789">
    <property type="entry name" value="DUF6273"/>
    <property type="match status" value="1"/>
</dbReference>
<dbReference type="Proteomes" id="UP000289841">
    <property type="component" value="Chromosome"/>
</dbReference>
<dbReference type="OrthoDB" id="384490at2"/>